<evidence type="ECO:0000256" key="5">
    <source>
        <dbReference type="ARBA" id="ARBA00022862"/>
    </source>
</evidence>
<evidence type="ECO:0000256" key="10">
    <source>
        <dbReference type="ARBA" id="ARBA00038489"/>
    </source>
</evidence>
<dbReference type="Gene3D" id="3.40.30.10">
    <property type="entry name" value="Glutaredoxin"/>
    <property type="match status" value="1"/>
</dbReference>
<evidence type="ECO:0000256" key="12">
    <source>
        <dbReference type="ARBA" id="ARBA00049091"/>
    </source>
</evidence>
<evidence type="ECO:0000256" key="4">
    <source>
        <dbReference type="ARBA" id="ARBA00022559"/>
    </source>
</evidence>
<keyword evidence="6" id="KW-0560">Oxidoreductase</keyword>
<dbReference type="EC" id="1.11.1.24" evidence="3"/>
<comment type="subunit">
    <text evidence="2">Monomer.</text>
</comment>
<name>A0ABQ2I6U5_9BACT</name>
<organism evidence="14 15">
    <name type="scientific">Dyadobacter beijingensis</name>
    <dbReference type="NCBI Taxonomy" id="365489"/>
    <lineage>
        <taxon>Bacteria</taxon>
        <taxon>Pseudomonadati</taxon>
        <taxon>Bacteroidota</taxon>
        <taxon>Cytophagia</taxon>
        <taxon>Cytophagales</taxon>
        <taxon>Spirosomataceae</taxon>
        <taxon>Dyadobacter</taxon>
    </lineage>
</organism>
<dbReference type="InterPro" id="IPR024706">
    <property type="entry name" value="Peroxiredoxin_AhpC-typ"/>
</dbReference>
<keyword evidence="8" id="KW-0676">Redox-active center</keyword>
<dbReference type="PIRSF" id="PIRSF000239">
    <property type="entry name" value="AHPC"/>
    <property type="match status" value="1"/>
</dbReference>
<evidence type="ECO:0000256" key="8">
    <source>
        <dbReference type="ARBA" id="ARBA00023284"/>
    </source>
</evidence>
<dbReference type="InterPro" id="IPR000866">
    <property type="entry name" value="AhpC/TSA"/>
</dbReference>
<dbReference type="PROSITE" id="PS51352">
    <property type="entry name" value="THIOREDOXIN_2"/>
    <property type="match status" value="1"/>
</dbReference>
<dbReference type="NCBIfam" id="NF006960">
    <property type="entry name" value="PRK09437.1"/>
    <property type="match status" value="1"/>
</dbReference>
<dbReference type="InterPro" id="IPR013766">
    <property type="entry name" value="Thioredoxin_domain"/>
</dbReference>
<dbReference type="PANTHER" id="PTHR42801:SF4">
    <property type="entry name" value="AHPC_TSA FAMILY PROTEIN"/>
    <property type="match status" value="1"/>
</dbReference>
<dbReference type="RefSeq" id="WP_019940320.1">
    <property type="nucleotide sequence ID" value="NZ_BMLI01000002.1"/>
</dbReference>
<keyword evidence="7" id="KW-1015">Disulfide bond</keyword>
<comment type="similarity">
    <text evidence="10">Belongs to the peroxiredoxin family. BCP/PrxQ subfamily.</text>
</comment>
<accession>A0ABQ2I6U5</accession>
<evidence type="ECO:0000256" key="3">
    <source>
        <dbReference type="ARBA" id="ARBA00013017"/>
    </source>
</evidence>
<dbReference type="InterPro" id="IPR050924">
    <property type="entry name" value="Peroxiredoxin_BCP/PrxQ"/>
</dbReference>
<evidence type="ECO:0000256" key="1">
    <source>
        <dbReference type="ARBA" id="ARBA00003330"/>
    </source>
</evidence>
<keyword evidence="5" id="KW-0049">Antioxidant</keyword>
<protein>
    <recommendedName>
        <fullName evidence="3">thioredoxin-dependent peroxiredoxin</fullName>
        <ecNumber evidence="3">1.11.1.24</ecNumber>
    </recommendedName>
    <alternativeName>
        <fullName evidence="9">Thioredoxin peroxidase</fullName>
    </alternativeName>
    <alternativeName>
        <fullName evidence="11">Thioredoxin-dependent peroxiredoxin Bcp</fullName>
    </alternativeName>
</protein>
<evidence type="ECO:0000256" key="2">
    <source>
        <dbReference type="ARBA" id="ARBA00011245"/>
    </source>
</evidence>
<keyword evidence="4" id="KW-0575">Peroxidase</keyword>
<gene>
    <name evidence="14" type="ORF">GCM10010967_37210</name>
</gene>
<reference evidence="15" key="1">
    <citation type="journal article" date="2019" name="Int. J. Syst. Evol. Microbiol.">
        <title>The Global Catalogue of Microorganisms (GCM) 10K type strain sequencing project: providing services to taxonomists for standard genome sequencing and annotation.</title>
        <authorList>
            <consortium name="The Broad Institute Genomics Platform"/>
            <consortium name="The Broad Institute Genome Sequencing Center for Infectious Disease"/>
            <person name="Wu L."/>
            <person name="Ma J."/>
        </authorList>
    </citation>
    <scope>NUCLEOTIDE SEQUENCE [LARGE SCALE GENOMIC DNA]</scope>
    <source>
        <strain evidence="15">CGMCC 1.6375</strain>
    </source>
</reference>
<dbReference type="CDD" id="cd03017">
    <property type="entry name" value="PRX_BCP"/>
    <property type="match status" value="1"/>
</dbReference>
<sequence>MGLQVGDPAPAFSAKDQDGKEVKLSDFKGEKVVLYFYPKDSTPTCTNQACNLRDNHELLLKKGYKVLGVSPDSEKSHQRFIKKYSLPFPLLADTEHKMIEAYGVWGEKTTFGRTYMGVLRTTFVINKKGIIEEIISKVESSKHTDQILGKTE</sequence>
<dbReference type="EMBL" id="BMLI01000002">
    <property type="protein sequence ID" value="GGM99781.1"/>
    <property type="molecule type" value="Genomic_DNA"/>
</dbReference>
<dbReference type="PANTHER" id="PTHR42801">
    <property type="entry name" value="THIOREDOXIN-DEPENDENT PEROXIDE REDUCTASE"/>
    <property type="match status" value="1"/>
</dbReference>
<evidence type="ECO:0000313" key="14">
    <source>
        <dbReference type="EMBL" id="GGM99781.1"/>
    </source>
</evidence>
<comment type="catalytic activity">
    <reaction evidence="12">
        <text>a hydroperoxide + [thioredoxin]-dithiol = an alcohol + [thioredoxin]-disulfide + H2O</text>
        <dbReference type="Rhea" id="RHEA:62620"/>
        <dbReference type="Rhea" id="RHEA-COMP:10698"/>
        <dbReference type="Rhea" id="RHEA-COMP:10700"/>
        <dbReference type="ChEBI" id="CHEBI:15377"/>
        <dbReference type="ChEBI" id="CHEBI:29950"/>
        <dbReference type="ChEBI" id="CHEBI:30879"/>
        <dbReference type="ChEBI" id="CHEBI:35924"/>
        <dbReference type="ChEBI" id="CHEBI:50058"/>
        <dbReference type="EC" id="1.11.1.24"/>
    </reaction>
</comment>
<evidence type="ECO:0000256" key="7">
    <source>
        <dbReference type="ARBA" id="ARBA00023157"/>
    </source>
</evidence>
<proteinExistence type="inferred from homology"/>
<evidence type="ECO:0000256" key="6">
    <source>
        <dbReference type="ARBA" id="ARBA00023002"/>
    </source>
</evidence>
<dbReference type="Proteomes" id="UP000632339">
    <property type="component" value="Unassembled WGS sequence"/>
</dbReference>
<comment type="function">
    <text evidence="1">Thiol-specific peroxidase that catalyzes the reduction of hydrogen peroxide and organic hydroperoxides to water and alcohols, respectively. Plays a role in cell protection against oxidative stress by detoxifying peroxides and as sensor of hydrogen peroxide-mediated signaling events.</text>
</comment>
<evidence type="ECO:0000256" key="11">
    <source>
        <dbReference type="ARBA" id="ARBA00042639"/>
    </source>
</evidence>
<dbReference type="InterPro" id="IPR036249">
    <property type="entry name" value="Thioredoxin-like_sf"/>
</dbReference>
<keyword evidence="15" id="KW-1185">Reference proteome</keyword>
<evidence type="ECO:0000256" key="9">
    <source>
        <dbReference type="ARBA" id="ARBA00032824"/>
    </source>
</evidence>
<dbReference type="Pfam" id="PF00578">
    <property type="entry name" value="AhpC-TSA"/>
    <property type="match status" value="1"/>
</dbReference>
<feature type="domain" description="Thioredoxin" evidence="13">
    <location>
        <begin position="3"/>
        <end position="152"/>
    </location>
</feature>
<comment type="caution">
    <text evidence="14">The sequence shown here is derived from an EMBL/GenBank/DDBJ whole genome shotgun (WGS) entry which is preliminary data.</text>
</comment>
<dbReference type="SUPFAM" id="SSF52833">
    <property type="entry name" value="Thioredoxin-like"/>
    <property type="match status" value="1"/>
</dbReference>
<evidence type="ECO:0000313" key="15">
    <source>
        <dbReference type="Proteomes" id="UP000632339"/>
    </source>
</evidence>
<evidence type="ECO:0000259" key="13">
    <source>
        <dbReference type="PROSITE" id="PS51352"/>
    </source>
</evidence>